<sequence>MNIEKLLSSWKARKSLSRVSIFFKGLTLRSVHFTLIQSCLMVLQLINLLATIHVKLWPSASKNFAGVAWNPPALPNLSLEICPGEGAHKGPCDLEGLAIPMLRKIMIEICIGQHLVLRN</sequence>
<gene>
    <name evidence="1" type="ORF">H6P81_018756</name>
</gene>
<comment type="caution">
    <text evidence="1">The sequence shown here is derived from an EMBL/GenBank/DDBJ whole genome shotgun (WGS) entry which is preliminary data.</text>
</comment>
<protein>
    <submittedName>
        <fullName evidence="1">Uncharacterized protein</fullName>
    </submittedName>
</protein>
<reference evidence="1 2" key="1">
    <citation type="submission" date="2021-07" db="EMBL/GenBank/DDBJ databases">
        <title>The Aristolochia fimbriata genome: insights into angiosperm evolution, floral development and chemical biosynthesis.</title>
        <authorList>
            <person name="Jiao Y."/>
        </authorList>
    </citation>
    <scope>NUCLEOTIDE SEQUENCE [LARGE SCALE GENOMIC DNA]</scope>
    <source>
        <strain evidence="1">IBCAS-2021</strain>
        <tissue evidence="1">Leaf</tissue>
    </source>
</reference>
<proteinExistence type="predicted"/>
<dbReference type="Proteomes" id="UP000825729">
    <property type="component" value="Unassembled WGS sequence"/>
</dbReference>
<dbReference type="AlphaFoldDB" id="A0AAV7E625"/>
<keyword evidence="2" id="KW-1185">Reference proteome</keyword>
<name>A0AAV7E625_ARIFI</name>
<evidence type="ECO:0000313" key="1">
    <source>
        <dbReference type="EMBL" id="KAG9442902.1"/>
    </source>
</evidence>
<dbReference type="EMBL" id="JAINDJ010000007">
    <property type="protein sequence ID" value="KAG9442902.1"/>
    <property type="molecule type" value="Genomic_DNA"/>
</dbReference>
<accession>A0AAV7E625</accession>
<evidence type="ECO:0000313" key="2">
    <source>
        <dbReference type="Proteomes" id="UP000825729"/>
    </source>
</evidence>
<organism evidence="1 2">
    <name type="scientific">Aristolochia fimbriata</name>
    <name type="common">White veined hardy Dutchman's pipe vine</name>
    <dbReference type="NCBI Taxonomy" id="158543"/>
    <lineage>
        <taxon>Eukaryota</taxon>
        <taxon>Viridiplantae</taxon>
        <taxon>Streptophyta</taxon>
        <taxon>Embryophyta</taxon>
        <taxon>Tracheophyta</taxon>
        <taxon>Spermatophyta</taxon>
        <taxon>Magnoliopsida</taxon>
        <taxon>Magnoliidae</taxon>
        <taxon>Piperales</taxon>
        <taxon>Aristolochiaceae</taxon>
        <taxon>Aristolochia</taxon>
    </lineage>
</organism>